<dbReference type="SUPFAM" id="SSF56645">
    <property type="entry name" value="Acyl-CoA dehydrogenase NM domain-like"/>
    <property type="match status" value="1"/>
</dbReference>
<dbReference type="InterPro" id="IPR009075">
    <property type="entry name" value="AcylCo_DH/oxidase_C"/>
</dbReference>
<dbReference type="Gene3D" id="1.10.540.10">
    <property type="entry name" value="Acyl-CoA dehydrogenase/oxidase, N-terminal domain"/>
    <property type="match status" value="1"/>
</dbReference>
<dbReference type="GO" id="GO:0016627">
    <property type="term" value="F:oxidoreductase activity, acting on the CH-CH group of donors"/>
    <property type="evidence" value="ECO:0007669"/>
    <property type="project" value="InterPro"/>
</dbReference>
<sequence>MHFQLDADTVTYRDGIRAHLHDVLTPEFEERVYRGGVAHDDGFAKSLVDKGYFAPAWPVEFGGQNRDAWDDQVVKEELMRFDAPVYLSETTRMVASIIREVGTPALKERILAGAISGEITIALGFTEPECGSDVAAAATRAVRDGDEWVINGSKMFTTNGHIADFVFLLARTNPDKPKHKGLTMFLVPCDSDGFAAQAVWTLSGERTNITFYSDVRIGDEWRIGEVDGGWQVLGLSLLDEHASGWGPHLIRLLDHAERWATTSQPDDGSPPILQTDVRRRLARVAMEAEVSMLLQRRCVWMLKQGDMPVAEGPMSKVFSTEALERASQDVVELVGADALRSYLEPSAPERGRFDHSLRFSLGTTIYAGTSEVQRTIIAQRGLGLPR</sequence>
<dbReference type="InterPro" id="IPR046373">
    <property type="entry name" value="Acyl-CoA_Oxase/DH_mid-dom_sf"/>
</dbReference>
<dbReference type="Proteomes" id="UP000092389">
    <property type="component" value="Unassembled WGS sequence"/>
</dbReference>
<dbReference type="PANTHER" id="PTHR43292">
    <property type="entry name" value="ACYL-COA DEHYDROGENASE"/>
    <property type="match status" value="1"/>
</dbReference>
<comment type="similarity">
    <text evidence="2 7">Belongs to the acyl-CoA dehydrogenase family.</text>
</comment>
<accession>A0A1A2TNW5</accession>
<evidence type="ECO:0000256" key="6">
    <source>
        <dbReference type="ARBA" id="ARBA00052546"/>
    </source>
</evidence>
<dbReference type="InterPro" id="IPR013786">
    <property type="entry name" value="AcylCoA_DH/ox_N"/>
</dbReference>
<evidence type="ECO:0000259" key="8">
    <source>
        <dbReference type="Pfam" id="PF00441"/>
    </source>
</evidence>
<dbReference type="Pfam" id="PF02770">
    <property type="entry name" value="Acyl-CoA_dh_M"/>
    <property type="match status" value="1"/>
</dbReference>
<dbReference type="SUPFAM" id="SSF47203">
    <property type="entry name" value="Acyl-CoA dehydrogenase C-terminal domain-like"/>
    <property type="match status" value="1"/>
</dbReference>
<keyword evidence="4 7" id="KW-0274">FAD</keyword>
<dbReference type="AlphaFoldDB" id="A0A1A2TNW5"/>
<evidence type="ECO:0000259" key="9">
    <source>
        <dbReference type="Pfam" id="PF02770"/>
    </source>
</evidence>
<evidence type="ECO:0000313" key="12">
    <source>
        <dbReference type="Proteomes" id="UP000092389"/>
    </source>
</evidence>
<dbReference type="InterPro" id="IPR036250">
    <property type="entry name" value="AcylCo_DH-like_C"/>
</dbReference>
<feature type="domain" description="Acyl-CoA oxidase/dehydrogenase middle" evidence="9">
    <location>
        <begin position="122"/>
        <end position="209"/>
    </location>
</feature>
<evidence type="ECO:0000256" key="5">
    <source>
        <dbReference type="ARBA" id="ARBA00023002"/>
    </source>
</evidence>
<feature type="domain" description="Acyl-CoA dehydrogenase/oxidase C-terminal" evidence="8">
    <location>
        <begin position="248"/>
        <end position="381"/>
    </location>
</feature>
<dbReference type="InterPro" id="IPR052161">
    <property type="entry name" value="Mycobact_Acyl-CoA_DH"/>
</dbReference>
<proteinExistence type="inferred from homology"/>
<dbReference type="GO" id="GO:0050660">
    <property type="term" value="F:flavin adenine dinucleotide binding"/>
    <property type="evidence" value="ECO:0007669"/>
    <property type="project" value="InterPro"/>
</dbReference>
<evidence type="ECO:0000259" key="10">
    <source>
        <dbReference type="Pfam" id="PF02771"/>
    </source>
</evidence>
<dbReference type="InterPro" id="IPR009100">
    <property type="entry name" value="AcylCoA_DH/oxidase_NM_dom_sf"/>
</dbReference>
<dbReference type="GO" id="GO:0005886">
    <property type="term" value="C:plasma membrane"/>
    <property type="evidence" value="ECO:0007669"/>
    <property type="project" value="TreeGrafter"/>
</dbReference>
<keyword evidence="5 7" id="KW-0560">Oxidoreductase</keyword>
<name>A0A1A2TNW5_MYCNT</name>
<evidence type="ECO:0000256" key="4">
    <source>
        <dbReference type="ARBA" id="ARBA00022827"/>
    </source>
</evidence>
<dbReference type="Pfam" id="PF00441">
    <property type="entry name" value="Acyl-CoA_dh_1"/>
    <property type="match status" value="1"/>
</dbReference>
<evidence type="ECO:0000256" key="3">
    <source>
        <dbReference type="ARBA" id="ARBA00022630"/>
    </source>
</evidence>
<dbReference type="EMBL" id="LZJU01000052">
    <property type="protein sequence ID" value="OBH78054.1"/>
    <property type="molecule type" value="Genomic_DNA"/>
</dbReference>
<comment type="catalytic activity">
    <reaction evidence="6">
        <text>a 2,3-saturated acyl-CoA + A = a 2,3-dehydroacyl-CoA + AH2</text>
        <dbReference type="Rhea" id="RHEA:48608"/>
        <dbReference type="ChEBI" id="CHEBI:13193"/>
        <dbReference type="ChEBI" id="CHEBI:17499"/>
        <dbReference type="ChEBI" id="CHEBI:60015"/>
        <dbReference type="ChEBI" id="CHEBI:65111"/>
    </reaction>
</comment>
<dbReference type="InterPro" id="IPR006091">
    <property type="entry name" value="Acyl-CoA_Oxase/DH_mid-dom"/>
</dbReference>
<dbReference type="Gene3D" id="2.40.110.10">
    <property type="entry name" value="Butyryl-CoA Dehydrogenase, subunit A, domain 2"/>
    <property type="match status" value="1"/>
</dbReference>
<gene>
    <name evidence="11" type="ORF">A5683_17550</name>
</gene>
<evidence type="ECO:0000256" key="2">
    <source>
        <dbReference type="ARBA" id="ARBA00009347"/>
    </source>
</evidence>
<evidence type="ECO:0000256" key="7">
    <source>
        <dbReference type="RuleBase" id="RU362125"/>
    </source>
</evidence>
<comment type="cofactor">
    <cofactor evidence="1 7">
        <name>FAD</name>
        <dbReference type="ChEBI" id="CHEBI:57692"/>
    </cofactor>
</comment>
<reference evidence="11 12" key="1">
    <citation type="submission" date="2016-06" db="EMBL/GenBank/DDBJ databases">
        <authorList>
            <person name="Kjaerup R.B."/>
            <person name="Dalgaard T.S."/>
            <person name="Juul-Madsen H.R."/>
        </authorList>
    </citation>
    <scope>NUCLEOTIDE SEQUENCE [LARGE SCALE GENOMIC DNA]</scope>
    <source>
        <strain evidence="11 12">E152</strain>
    </source>
</reference>
<feature type="domain" description="Acyl-CoA dehydrogenase/oxidase N-terminal" evidence="10">
    <location>
        <begin position="11"/>
        <end position="118"/>
    </location>
</feature>
<dbReference type="RefSeq" id="WP_067908433.1">
    <property type="nucleotide sequence ID" value="NZ_LZJP01000089.1"/>
</dbReference>
<evidence type="ECO:0000256" key="1">
    <source>
        <dbReference type="ARBA" id="ARBA00001974"/>
    </source>
</evidence>
<dbReference type="PANTHER" id="PTHR43292:SF3">
    <property type="entry name" value="ACYL-COA DEHYDROGENASE FADE29"/>
    <property type="match status" value="1"/>
</dbReference>
<comment type="caution">
    <text evidence="11">The sequence shown here is derived from an EMBL/GenBank/DDBJ whole genome shotgun (WGS) entry which is preliminary data.</text>
</comment>
<keyword evidence="3 7" id="KW-0285">Flavoprotein</keyword>
<evidence type="ECO:0000313" key="11">
    <source>
        <dbReference type="EMBL" id="OBH78054.1"/>
    </source>
</evidence>
<protein>
    <submittedName>
        <fullName evidence="11">Acyl-CoA dehydrogenase</fullName>
    </submittedName>
</protein>
<dbReference type="OrthoDB" id="3452288at2"/>
<dbReference type="FunFam" id="2.40.110.10:FF:000002">
    <property type="entry name" value="Acyl-CoA dehydrogenase fadE12"/>
    <property type="match status" value="1"/>
</dbReference>
<dbReference type="Pfam" id="PF02771">
    <property type="entry name" value="Acyl-CoA_dh_N"/>
    <property type="match status" value="1"/>
</dbReference>
<dbReference type="InterPro" id="IPR037069">
    <property type="entry name" value="AcylCoA_DH/ox_N_sf"/>
</dbReference>
<organism evidence="11 12">
    <name type="scientific">Mycobacterium mantenii</name>
    <dbReference type="NCBI Taxonomy" id="560555"/>
    <lineage>
        <taxon>Bacteria</taxon>
        <taxon>Bacillati</taxon>
        <taxon>Actinomycetota</taxon>
        <taxon>Actinomycetes</taxon>
        <taxon>Mycobacteriales</taxon>
        <taxon>Mycobacteriaceae</taxon>
        <taxon>Mycobacterium</taxon>
        <taxon>Mycobacterium avium complex (MAC)</taxon>
    </lineage>
</organism>
<dbReference type="Gene3D" id="1.20.140.10">
    <property type="entry name" value="Butyryl-CoA Dehydrogenase, subunit A, domain 3"/>
    <property type="match status" value="1"/>
</dbReference>